<dbReference type="RefSeq" id="XP_040761782.1">
    <property type="nucleotide sequence ID" value="XM_040909457.1"/>
</dbReference>
<organism evidence="2 3">
    <name type="scientific">Laetiporus sulphureus 93-53</name>
    <dbReference type="NCBI Taxonomy" id="1314785"/>
    <lineage>
        <taxon>Eukaryota</taxon>
        <taxon>Fungi</taxon>
        <taxon>Dikarya</taxon>
        <taxon>Basidiomycota</taxon>
        <taxon>Agaricomycotina</taxon>
        <taxon>Agaricomycetes</taxon>
        <taxon>Polyporales</taxon>
        <taxon>Laetiporus</taxon>
    </lineage>
</organism>
<name>A0A165D2R2_9APHY</name>
<dbReference type="Proteomes" id="UP000076871">
    <property type="component" value="Unassembled WGS sequence"/>
</dbReference>
<feature type="compositionally biased region" description="Polar residues" evidence="1">
    <location>
        <begin position="1"/>
        <end position="21"/>
    </location>
</feature>
<reference evidence="2 3" key="1">
    <citation type="journal article" date="2016" name="Mol. Biol. Evol.">
        <title>Comparative Genomics of Early-Diverging Mushroom-Forming Fungi Provides Insights into the Origins of Lignocellulose Decay Capabilities.</title>
        <authorList>
            <person name="Nagy L.G."/>
            <person name="Riley R."/>
            <person name="Tritt A."/>
            <person name="Adam C."/>
            <person name="Daum C."/>
            <person name="Floudas D."/>
            <person name="Sun H."/>
            <person name="Yadav J.S."/>
            <person name="Pangilinan J."/>
            <person name="Larsson K.H."/>
            <person name="Matsuura K."/>
            <person name="Barry K."/>
            <person name="Labutti K."/>
            <person name="Kuo R."/>
            <person name="Ohm R.A."/>
            <person name="Bhattacharya S.S."/>
            <person name="Shirouzu T."/>
            <person name="Yoshinaga Y."/>
            <person name="Martin F.M."/>
            <person name="Grigoriev I.V."/>
            <person name="Hibbett D.S."/>
        </authorList>
    </citation>
    <scope>NUCLEOTIDE SEQUENCE [LARGE SCALE GENOMIC DNA]</scope>
    <source>
        <strain evidence="2 3">93-53</strain>
    </source>
</reference>
<dbReference type="GeneID" id="63826486"/>
<evidence type="ECO:0000313" key="2">
    <source>
        <dbReference type="EMBL" id="KZT04042.1"/>
    </source>
</evidence>
<protein>
    <submittedName>
        <fullName evidence="2">Uncharacterized protein</fullName>
    </submittedName>
</protein>
<keyword evidence="3" id="KW-1185">Reference proteome</keyword>
<dbReference type="AlphaFoldDB" id="A0A165D2R2"/>
<sequence length="232" mass="24948">MDTTPGNINSEPSSPLTVPTSEHSDLTVPEISIIQPLEGSQLTPSPSDPQILNMPAQLSNPSSSIAVGPSGLLLTEAVQFIAKFRSGFSVALLRACVMLKNTSAGKLLHNIIKLVLNDSMENEEALQLHHTSLNSSTLITGIDADLSQIQGNISDFFALVLEHLSQELLRCYDKSHLLSELKKAIAVQQRAVQLTPDDHAHKSGQLSNLGNSFLSRFEHVGNLADVDQAIAV</sequence>
<gene>
    <name evidence="2" type="ORF">LAESUDRAFT_728533</name>
</gene>
<dbReference type="InParanoid" id="A0A165D2R2"/>
<evidence type="ECO:0000313" key="3">
    <source>
        <dbReference type="Proteomes" id="UP000076871"/>
    </source>
</evidence>
<feature type="region of interest" description="Disordered" evidence="1">
    <location>
        <begin position="1"/>
        <end position="24"/>
    </location>
</feature>
<dbReference type="STRING" id="1314785.A0A165D2R2"/>
<dbReference type="OrthoDB" id="3224744at2759"/>
<accession>A0A165D2R2</accession>
<proteinExistence type="predicted"/>
<evidence type="ECO:0000256" key="1">
    <source>
        <dbReference type="SAM" id="MobiDB-lite"/>
    </source>
</evidence>
<dbReference type="EMBL" id="KV427639">
    <property type="protein sequence ID" value="KZT04042.1"/>
    <property type="molecule type" value="Genomic_DNA"/>
</dbReference>